<gene>
    <name evidence="2" type="ORF">Tci_925855</name>
</gene>
<sequence>LNDVEGANMLGRPREGNGAADGPAAVHLRGRQFDHEVRLAGDFGDHSHVVTE</sequence>
<accession>A0A699X7R6</accession>
<evidence type="ECO:0000313" key="2">
    <source>
        <dbReference type="EMBL" id="GFD53886.1"/>
    </source>
</evidence>
<evidence type="ECO:0000256" key="1">
    <source>
        <dbReference type="SAM" id="MobiDB-lite"/>
    </source>
</evidence>
<reference evidence="2" key="1">
    <citation type="journal article" date="2019" name="Sci. Rep.">
        <title>Draft genome of Tanacetum cinerariifolium, the natural source of mosquito coil.</title>
        <authorList>
            <person name="Yamashiro T."/>
            <person name="Shiraishi A."/>
            <person name="Satake H."/>
            <person name="Nakayama K."/>
        </authorList>
    </citation>
    <scope>NUCLEOTIDE SEQUENCE</scope>
</reference>
<dbReference type="AlphaFoldDB" id="A0A699X7R6"/>
<proteinExistence type="predicted"/>
<comment type="caution">
    <text evidence="2">The sequence shown here is derived from an EMBL/GenBank/DDBJ whole genome shotgun (WGS) entry which is preliminary data.</text>
</comment>
<feature type="non-terminal residue" evidence="2">
    <location>
        <position position="52"/>
    </location>
</feature>
<dbReference type="EMBL" id="BKCJ011799654">
    <property type="protein sequence ID" value="GFD53886.1"/>
    <property type="molecule type" value="Genomic_DNA"/>
</dbReference>
<organism evidence="2">
    <name type="scientific">Tanacetum cinerariifolium</name>
    <name type="common">Dalmatian daisy</name>
    <name type="synonym">Chrysanthemum cinerariifolium</name>
    <dbReference type="NCBI Taxonomy" id="118510"/>
    <lineage>
        <taxon>Eukaryota</taxon>
        <taxon>Viridiplantae</taxon>
        <taxon>Streptophyta</taxon>
        <taxon>Embryophyta</taxon>
        <taxon>Tracheophyta</taxon>
        <taxon>Spermatophyta</taxon>
        <taxon>Magnoliopsida</taxon>
        <taxon>eudicotyledons</taxon>
        <taxon>Gunneridae</taxon>
        <taxon>Pentapetalae</taxon>
        <taxon>asterids</taxon>
        <taxon>campanulids</taxon>
        <taxon>Asterales</taxon>
        <taxon>Asteraceae</taxon>
        <taxon>Asteroideae</taxon>
        <taxon>Anthemideae</taxon>
        <taxon>Anthemidinae</taxon>
        <taxon>Tanacetum</taxon>
    </lineage>
</organism>
<name>A0A699X7R6_TANCI</name>
<feature type="region of interest" description="Disordered" evidence="1">
    <location>
        <begin position="1"/>
        <end position="24"/>
    </location>
</feature>
<feature type="non-terminal residue" evidence="2">
    <location>
        <position position="1"/>
    </location>
</feature>
<protein>
    <submittedName>
        <fullName evidence="2">Uncharacterized protein</fullName>
    </submittedName>
</protein>